<gene>
    <name evidence="2" type="ORF">UG56_007385</name>
</gene>
<dbReference type="RefSeq" id="WP_045547488.1">
    <property type="nucleotide sequence ID" value="NZ_JZDQ02000008.1"/>
</dbReference>
<reference evidence="2" key="1">
    <citation type="submission" date="2016-10" db="EMBL/GenBank/DDBJ databases">
        <title>Draft Genome Sequence of Nocardioides luteus Strain BAFB, an Alkane-Degrading Bacterium Isolated from JP-7 Polluted Soil.</title>
        <authorList>
            <person name="Brown L."/>
            <person name="Ruiz O.N."/>
            <person name="Gunasekera T."/>
        </authorList>
    </citation>
    <scope>NUCLEOTIDE SEQUENCE [LARGE SCALE GENOMIC DNA]</scope>
    <source>
        <strain evidence="2">BAFB</strain>
    </source>
</reference>
<feature type="transmembrane region" description="Helical" evidence="1">
    <location>
        <begin position="161"/>
        <end position="181"/>
    </location>
</feature>
<keyword evidence="1" id="KW-0472">Membrane</keyword>
<keyword evidence="3" id="KW-1185">Reference proteome</keyword>
<dbReference type="Proteomes" id="UP000033772">
    <property type="component" value="Unassembled WGS sequence"/>
</dbReference>
<comment type="caution">
    <text evidence="2">The sequence shown here is derived from an EMBL/GenBank/DDBJ whole genome shotgun (WGS) entry which is preliminary data.</text>
</comment>
<dbReference type="AlphaFoldDB" id="A0A1J4N7K0"/>
<dbReference type="OrthoDB" id="4350047at2"/>
<sequence>MSETPPTGIDRWVSLATSFVAPVTLISAVLFYFGYVAARAQYDYFGLDVDVIGLSTRDYVMRSPQPLLTPMLILVLGGVAVVAFDHWVRGHATDGWFRRLVTAVLGAGLVLLAVGTALLAAFTVVGGWAYYSLVTPVLLGGGAALVAYALRLRGNLEPRIVLLWVGVAACVIWATATTAQWTGRGLAMEQARNLRSLPSVVLDTRERMHIPATAGVQEVVRPDAEEDDYRFRYWRLRLLIQGDDRMFLVPDTWSAGGTTILVRLDDDVRVQFQFRNSPPD</sequence>
<protein>
    <submittedName>
        <fullName evidence="2">Uncharacterized protein</fullName>
    </submittedName>
</protein>
<organism evidence="2 3">
    <name type="scientific">Nocardioides luteus</name>
    <dbReference type="NCBI Taxonomy" id="1844"/>
    <lineage>
        <taxon>Bacteria</taxon>
        <taxon>Bacillati</taxon>
        <taxon>Actinomycetota</taxon>
        <taxon>Actinomycetes</taxon>
        <taxon>Propionibacteriales</taxon>
        <taxon>Nocardioidaceae</taxon>
        <taxon>Nocardioides</taxon>
    </lineage>
</organism>
<name>A0A1J4N7K0_9ACTN</name>
<keyword evidence="1" id="KW-0812">Transmembrane</keyword>
<feature type="transmembrane region" description="Helical" evidence="1">
    <location>
        <begin position="67"/>
        <end position="88"/>
    </location>
</feature>
<feature type="transmembrane region" description="Helical" evidence="1">
    <location>
        <begin position="100"/>
        <end position="122"/>
    </location>
</feature>
<evidence type="ECO:0000313" key="2">
    <source>
        <dbReference type="EMBL" id="OIJ27499.1"/>
    </source>
</evidence>
<dbReference type="EMBL" id="JZDQ02000008">
    <property type="protein sequence ID" value="OIJ27499.1"/>
    <property type="molecule type" value="Genomic_DNA"/>
</dbReference>
<evidence type="ECO:0000256" key="1">
    <source>
        <dbReference type="SAM" id="Phobius"/>
    </source>
</evidence>
<dbReference type="STRING" id="1844.UG56_007385"/>
<evidence type="ECO:0000313" key="3">
    <source>
        <dbReference type="Proteomes" id="UP000033772"/>
    </source>
</evidence>
<feature type="transmembrane region" description="Helical" evidence="1">
    <location>
        <begin position="12"/>
        <end position="35"/>
    </location>
</feature>
<feature type="transmembrane region" description="Helical" evidence="1">
    <location>
        <begin position="128"/>
        <end position="149"/>
    </location>
</feature>
<proteinExistence type="predicted"/>
<keyword evidence="1" id="KW-1133">Transmembrane helix</keyword>
<accession>A0A1J4N7K0</accession>